<organism evidence="3 4">
    <name type="scientific">Carya illinoinensis</name>
    <name type="common">Pecan</name>
    <dbReference type="NCBI Taxonomy" id="32201"/>
    <lineage>
        <taxon>Eukaryota</taxon>
        <taxon>Viridiplantae</taxon>
        <taxon>Streptophyta</taxon>
        <taxon>Embryophyta</taxon>
        <taxon>Tracheophyta</taxon>
        <taxon>Spermatophyta</taxon>
        <taxon>Magnoliopsida</taxon>
        <taxon>eudicotyledons</taxon>
        <taxon>Gunneridae</taxon>
        <taxon>Pentapetalae</taxon>
        <taxon>rosids</taxon>
        <taxon>fabids</taxon>
        <taxon>Fagales</taxon>
        <taxon>Juglandaceae</taxon>
        <taxon>Carya</taxon>
    </lineage>
</organism>
<gene>
    <name evidence="3" type="ORF">CIPAW_05G083100</name>
</gene>
<comment type="caution">
    <text evidence="3">The sequence shown here is derived from an EMBL/GenBank/DDBJ whole genome shotgun (WGS) entry which is preliminary data.</text>
</comment>
<accession>A0A8T1QFQ3</accession>
<dbReference type="PANTHER" id="PTHR35358">
    <property type="entry name" value="OS06G0711100 PROTEIN"/>
    <property type="match status" value="1"/>
</dbReference>
<dbReference type="InterPro" id="IPR007942">
    <property type="entry name" value="PLipase-like"/>
</dbReference>
<evidence type="ECO:0008006" key="5">
    <source>
        <dbReference type="Google" id="ProtNLM"/>
    </source>
</evidence>
<feature type="region of interest" description="Disordered" evidence="2">
    <location>
        <begin position="189"/>
        <end position="213"/>
    </location>
</feature>
<dbReference type="Pfam" id="PF05278">
    <property type="entry name" value="PEARLI-4"/>
    <property type="match status" value="1"/>
</dbReference>
<feature type="compositionally biased region" description="Basic and acidic residues" evidence="2">
    <location>
        <begin position="196"/>
        <end position="205"/>
    </location>
</feature>
<dbReference type="EMBL" id="CM031813">
    <property type="protein sequence ID" value="KAG6653522.1"/>
    <property type="molecule type" value="Genomic_DNA"/>
</dbReference>
<feature type="region of interest" description="Disordered" evidence="2">
    <location>
        <begin position="131"/>
        <end position="169"/>
    </location>
</feature>
<feature type="coiled-coil region" evidence="1">
    <location>
        <begin position="367"/>
        <end position="422"/>
    </location>
</feature>
<evidence type="ECO:0000256" key="1">
    <source>
        <dbReference type="SAM" id="Coils"/>
    </source>
</evidence>
<keyword evidence="4" id="KW-1185">Reference proteome</keyword>
<evidence type="ECO:0000256" key="2">
    <source>
        <dbReference type="SAM" id="MobiDB-lite"/>
    </source>
</evidence>
<dbReference type="Proteomes" id="UP000811609">
    <property type="component" value="Chromosome 5"/>
</dbReference>
<proteinExistence type="predicted"/>
<dbReference type="AlphaFoldDB" id="A0A8T1QFQ3"/>
<dbReference type="EMBL" id="CM031813">
    <property type="protein sequence ID" value="KAG6653520.1"/>
    <property type="molecule type" value="Genomic_DNA"/>
</dbReference>
<feature type="compositionally biased region" description="Basic and acidic residues" evidence="2">
    <location>
        <begin position="39"/>
        <end position="50"/>
    </location>
</feature>
<evidence type="ECO:0000313" key="3">
    <source>
        <dbReference type="EMBL" id="KAG6653520.1"/>
    </source>
</evidence>
<name>A0A8T1QFQ3_CARIL</name>
<evidence type="ECO:0000313" key="4">
    <source>
        <dbReference type="Proteomes" id="UP000811609"/>
    </source>
</evidence>
<dbReference type="PANTHER" id="PTHR35358:SF7">
    <property type="entry name" value="EXPRESSED PROTEIN"/>
    <property type="match status" value="1"/>
</dbReference>
<keyword evidence="1" id="KW-0175">Coiled coil</keyword>
<feature type="compositionally biased region" description="Polar residues" evidence="2">
    <location>
        <begin position="103"/>
        <end position="112"/>
    </location>
</feature>
<sequence>MAQKGNVLQDCPNASNPYHECTDSCIKRIAQGQTRKEKKKSDDSNGEIKTHSACSKASNPYHECDEFCIKRVAGAEVRRDKKETGSMILDVSRSFGRRKKEGSQPNSPQVNDNAFFRNTVYPSDFSSKKKVEATNGEDFPHSPAHAKETHAQEPSYKKGPVQSSHSVPPSGIITSPFLPIDTPKENSTSIFGKTPNNREVDEKPKASLPSFSNPIVDDKLEHGAGSAAGSMTFSFFGIPNGSEGSDEEEIQSVISDSCVSVGRYHVKESLASILQSIFDKYGDIAANCQLESTSLRSYYLECVCTVVKELQSSSIIHLTKAKLKELLAILKDAESSQIDVSWLQGRINEITEDIELIGQHRSIEAAKANCDRDLESTRKELESQMEDLSLKEKEVDIARKQVAETRARLSEFELKSSQLNETSLSIRSKIENSPGQSLLDELL</sequence>
<protein>
    <recommendedName>
        <fullName evidence="5">Phospholipase-like protein</fullName>
    </recommendedName>
</protein>
<reference evidence="3" key="1">
    <citation type="submission" date="2020-12" db="EMBL/GenBank/DDBJ databases">
        <title>WGS assembly of Carya illinoinensis cv. Pawnee.</title>
        <authorList>
            <person name="Platts A."/>
            <person name="Shu S."/>
            <person name="Wright S."/>
            <person name="Barry K."/>
            <person name="Edger P."/>
            <person name="Pires J.C."/>
            <person name="Schmutz J."/>
        </authorList>
    </citation>
    <scope>NUCLEOTIDE SEQUENCE</scope>
    <source>
        <tissue evidence="3">Leaf</tissue>
    </source>
</reference>
<feature type="region of interest" description="Disordered" evidence="2">
    <location>
        <begin position="88"/>
        <end position="116"/>
    </location>
</feature>
<feature type="region of interest" description="Disordered" evidence="2">
    <location>
        <begin position="31"/>
        <end position="60"/>
    </location>
</feature>